<dbReference type="InterPro" id="IPR024442">
    <property type="entry name" value="Transposase_Zn_ribbon"/>
</dbReference>
<evidence type="ECO:0000313" key="2">
    <source>
        <dbReference type="EMBL" id="NDY94388.1"/>
    </source>
</evidence>
<proteinExistence type="predicted"/>
<feature type="domain" description="Transposase zinc-ribbon" evidence="1">
    <location>
        <begin position="3"/>
        <end position="41"/>
    </location>
</feature>
<dbReference type="Proteomes" id="UP000484885">
    <property type="component" value="Unassembled WGS sequence"/>
</dbReference>
<keyword evidence="3" id="KW-1185">Reference proteome</keyword>
<protein>
    <submittedName>
        <fullName evidence="2">Transposase</fullName>
    </submittedName>
</protein>
<sequence length="59" mass="6674">MPAAFLELRWPEGFRCPKCGNSTCCAIGSRKVFQCHRCHHQVQLHWQSKGNHLPGEPGT</sequence>
<comment type="caution">
    <text evidence="2">The sequence shown here is derived from an EMBL/GenBank/DDBJ whole genome shotgun (WGS) entry which is preliminary data.</text>
</comment>
<evidence type="ECO:0000259" key="1">
    <source>
        <dbReference type="Pfam" id="PF12760"/>
    </source>
</evidence>
<reference evidence="2 3" key="1">
    <citation type="submission" date="2020-02" db="EMBL/GenBank/DDBJ databases">
        <authorList>
            <person name="Zhang X.-Y."/>
        </authorList>
    </citation>
    <scope>NUCLEOTIDE SEQUENCE [LARGE SCALE GENOMIC DNA]</scope>
    <source>
        <strain evidence="2 3">C33</strain>
    </source>
</reference>
<dbReference type="EMBL" id="JAAGSC010000029">
    <property type="protein sequence ID" value="NDY94388.1"/>
    <property type="molecule type" value="Genomic_DNA"/>
</dbReference>
<dbReference type="Pfam" id="PF12760">
    <property type="entry name" value="Zn_ribbon_IS1595"/>
    <property type="match status" value="1"/>
</dbReference>
<accession>A0A845UUZ5</accession>
<name>A0A845UUZ5_9GAMM</name>
<evidence type="ECO:0000313" key="3">
    <source>
        <dbReference type="Proteomes" id="UP000484885"/>
    </source>
</evidence>
<gene>
    <name evidence="2" type="ORF">G3I74_01410</name>
</gene>
<organism evidence="2 3">
    <name type="scientific">Wenzhouxiangella limi</name>
    <dbReference type="NCBI Taxonomy" id="2707351"/>
    <lineage>
        <taxon>Bacteria</taxon>
        <taxon>Pseudomonadati</taxon>
        <taxon>Pseudomonadota</taxon>
        <taxon>Gammaproteobacteria</taxon>
        <taxon>Chromatiales</taxon>
        <taxon>Wenzhouxiangellaceae</taxon>
        <taxon>Wenzhouxiangella</taxon>
    </lineage>
</organism>
<dbReference type="AlphaFoldDB" id="A0A845UUZ5"/>